<organism evidence="1 2">
    <name type="scientific">Duganella phyllosphaerae</name>
    <dbReference type="NCBI Taxonomy" id="762836"/>
    <lineage>
        <taxon>Bacteria</taxon>
        <taxon>Pseudomonadati</taxon>
        <taxon>Pseudomonadota</taxon>
        <taxon>Betaproteobacteria</taxon>
        <taxon>Burkholderiales</taxon>
        <taxon>Oxalobacteraceae</taxon>
        <taxon>Telluria group</taxon>
        <taxon>Duganella</taxon>
    </lineage>
</organism>
<keyword evidence="2" id="KW-1185">Reference proteome</keyword>
<protein>
    <submittedName>
        <fullName evidence="1">Uncharacterized protein</fullName>
    </submittedName>
</protein>
<comment type="caution">
    <text evidence="1">The sequence shown here is derived from an EMBL/GenBank/DDBJ whole genome shotgun (WGS) entry which is preliminary data.</text>
</comment>
<dbReference type="OrthoDB" id="7030580at2"/>
<accession>A0A1E7X7W4</accession>
<gene>
    <name evidence="1" type="ORF">DUPY_01110</name>
</gene>
<evidence type="ECO:0000313" key="1">
    <source>
        <dbReference type="EMBL" id="OFA09180.1"/>
    </source>
</evidence>
<name>A0A1E7X7W4_9BURK</name>
<reference evidence="2" key="1">
    <citation type="journal article" date="2016" name="Front. Microbiol.">
        <title>Molecular Keys to the Janthinobacterium and Duganella spp. Interaction with the Plant Pathogen Fusarium graminearum.</title>
        <authorList>
            <person name="Haack F.S."/>
            <person name="Poehlein A."/>
            <person name="Kroger C."/>
            <person name="Voigt C.A."/>
            <person name="Piepenbring M."/>
            <person name="Bode H.B."/>
            <person name="Daniel R."/>
            <person name="Schafer W."/>
            <person name="Streit W.R."/>
        </authorList>
    </citation>
    <scope>NUCLEOTIDE SEQUENCE [LARGE SCALE GENOMIC DNA]</scope>
    <source>
        <strain evidence="2">T54</strain>
    </source>
</reference>
<dbReference type="AlphaFoldDB" id="A0A1E7X7W4"/>
<dbReference type="RefSeq" id="WP_070245789.1">
    <property type="nucleotide sequence ID" value="NZ_LROM01000012.1"/>
</dbReference>
<dbReference type="EMBL" id="LROM01000012">
    <property type="protein sequence ID" value="OFA09180.1"/>
    <property type="molecule type" value="Genomic_DNA"/>
</dbReference>
<proteinExistence type="predicted"/>
<sequence length="69" mass="7464">MSADVGRVHRIVHVADTGHEQGGGPKLLTVGAVRRRALVSMTNVGAVMQQRRRTHLAGRQLEPVQSSII</sequence>
<evidence type="ECO:0000313" key="2">
    <source>
        <dbReference type="Proteomes" id="UP000175989"/>
    </source>
</evidence>
<dbReference type="Proteomes" id="UP000175989">
    <property type="component" value="Unassembled WGS sequence"/>
</dbReference>